<dbReference type="GO" id="GO:0000160">
    <property type="term" value="P:phosphorelay signal transduction system"/>
    <property type="evidence" value="ECO:0007669"/>
    <property type="project" value="InterPro"/>
</dbReference>
<keyword evidence="9" id="KW-1185">Reference proteome</keyword>
<dbReference type="InterPro" id="IPR003018">
    <property type="entry name" value="GAF"/>
</dbReference>
<dbReference type="OrthoDB" id="165911at2157"/>
<dbReference type="InterPro" id="IPR001789">
    <property type="entry name" value="Sig_transdc_resp-reg_receiver"/>
</dbReference>
<dbReference type="SUPFAM" id="SSF52172">
    <property type="entry name" value="CheY-like"/>
    <property type="match status" value="1"/>
</dbReference>
<evidence type="ECO:0000256" key="3">
    <source>
        <dbReference type="ARBA" id="ARBA00023015"/>
    </source>
</evidence>
<name>A0A1N7G9C6_9EURY</name>
<proteinExistence type="predicted"/>
<dbReference type="GO" id="GO:0016301">
    <property type="term" value="F:kinase activity"/>
    <property type="evidence" value="ECO:0007669"/>
    <property type="project" value="UniProtKB-KW"/>
</dbReference>
<dbReference type="Pfam" id="PF04967">
    <property type="entry name" value="HTH_10"/>
    <property type="match status" value="1"/>
</dbReference>
<dbReference type="Gene3D" id="3.40.50.2300">
    <property type="match status" value="1"/>
</dbReference>
<evidence type="ECO:0000313" key="8">
    <source>
        <dbReference type="EMBL" id="SIS09148.1"/>
    </source>
</evidence>
<dbReference type="SMART" id="SM00448">
    <property type="entry name" value="REC"/>
    <property type="match status" value="1"/>
</dbReference>
<dbReference type="AlphaFoldDB" id="A0A1N7G9C6"/>
<dbReference type="STRING" id="588898.BB347_12125"/>
<feature type="domain" description="Response regulatory" evidence="6">
    <location>
        <begin position="6"/>
        <end position="122"/>
    </location>
</feature>
<evidence type="ECO:0000256" key="1">
    <source>
        <dbReference type="ARBA" id="ARBA00022679"/>
    </source>
</evidence>
<feature type="modified residue" description="4-aspartylphosphate" evidence="5">
    <location>
        <position position="57"/>
    </location>
</feature>
<keyword evidence="4" id="KW-0804">Transcription</keyword>
<reference evidence="7 10" key="1">
    <citation type="submission" date="2017-01" db="EMBL/GenBank/DDBJ databases">
        <title>Complete genome sequence of Haloterrigena daqingensis type strain (JX313T).</title>
        <authorList>
            <person name="Shuang W."/>
        </authorList>
    </citation>
    <scope>NUCLEOTIDE SEQUENCE [LARGE SCALE GENOMIC DNA]</scope>
    <source>
        <strain evidence="7 10">JX313</strain>
    </source>
</reference>
<sequence>MTQPITVLVVDNEPGFAELAGEMLERERDAIVTKTATGACEALECLDEQPIDCIVSDYEMPTLTGLELLDRVRESDPELPFILFTGRGSETVASEAIAAGVTQYLQKDSGSDQYALLANQITNAVSQYRTETALHESKRRYQRTVTALHEATRDLMRAGTKAEIYEVAVETASDILDVSVAAAYAFDPGEGRLEPAAASAKSDGIIDPDESITREDGNLWSVFSEGESAYYEQVSQNSGALNATPPNRSELLVPLGTHGVLIAGTKRIDGFDETMQELFHTLAANTEAALDRAEREQLLREHDRTLTRQNEELTRLNHTNEIVREITHGVTQASTRSEIETTVCDRLADTDRYCFAWIADGDDPVEPTAWAGVDTAFIDRVRDDGDRTPEFELIDETLEDGDVRVVRNVLEEDGWSQRRKEALTYGYQTVLAVPLTDMDRHYGVLLVHVRGADSVGERERDVLGELGETIGHAIRSVERTHAMVTDNRLEIEVACHDSRLLLNRVAKRVNGAITVEGVISRESDSYVVFVSAPTSTLPSVAQWASIETVSVVSEGDEQTLFELTVTSSPILNVLRTYDVHVQRATAADGTTTLALEVPQQVQTRSLVEAIQDHYADVELEARRETTTRSVRQLETHLEERLTTKQFEALQAAHYSGFFEWPRDSTGEDLAAALDISSPTYQYHLRAAERKLVSLVFDGVSR</sequence>
<evidence type="ECO:0000313" key="10">
    <source>
        <dbReference type="Proteomes" id="UP000187321"/>
    </source>
</evidence>
<dbReference type="PANTHER" id="PTHR34236">
    <property type="entry name" value="DIMETHYL SULFOXIDE REDUCTASE TRANSCRIPTIONAL ACTIVATOR"/>
    <property type="match status" value="1"/>
</dbReference>
<evidence type="ECO:0000256" key="2">
    <source>
        <dbReference type="ARBA" id="ARBA00022777"/>
    </source>
</evidence>
<dbReference type="Proteomes" id="UP000187321">
    <property type="component" value="Chromosome"/>
</dbReference>
<evidence type="ECO:0000256" key="4">
    <source>
        <dbReference type="ARBA" id="ARBA00023163"/>
    </source>
</evidence>
<evidence type="ECO:0000259" key="6">
    <source>
        <dbReference type="PROSITE" id="PS50110"/>
    </source>
</evidence>
<evidence type="ECO:0000313" key="7">
    <source>
        <dbReference type="EMBL" id="APX97299.1"/>
    </source>
</evidence>
<dbReference type="EMBL" id="CP019327">
    <property type="protein sequence ID" value="APX97299.1"/>
    <property type="molecule type" value="Genomic_DNA"/>
</dbReference>
<keyword evidence="3" id="KW-0805">Transcription regulation</keyword>
<accession>A0A1N7G9C6</accession>
<dbReference type="GeneID" id="30956702"/>
<dbReference type="Gene3D" id="3.30.450.40">
    <property type="match status" value="2"/>
</dbReference>
<evidence type="ECO:0000256" key="5">
    <source>
        <dbReference type="PROSITE-ProRule" id="PRU00169"/>
    </source>
</evidence>
<dbReference type="CDD" id="cd00156">
    <property type="entry name" value="REC"/>
    <property type="match status" value="1"/>
</dbReference>
<dbReference type="PROSITE" id="PS50110">
    <property type="entry name" value="RESPONSE_REGULATORY"/>
    <property type="match status" value="1"/>
</dbReference>
<dbReference type="InterPro" id="IPR007050">
    <property type="entry name" value="HTH_bacterioopsin"/>
</dbReference>
<dbReference type="EMBL" id="FTNP01000010">
    <property type="protein sequence ID" value="SIS09148.1"/>
    <property type="molecule type" value="Genomic_DNA"/>
</dbReference>
<keyword evidence="5" id="KW-0597">Phosphoprotein</keyword>
<dbReference type="Proteomes" id="UP000185687">
    <property type="component" value="Unassembled WGS sequence"/>
</dbReference>
<gene>
    <name evidence="7" type="ORF">BB347_12125</name>
    <name evidence="8" type="ORF">SAMN05421809_3823</name>
</gene>
<dbReference type="KEGG" id="hda:BB347_12125"/>
<keyword evidence="1" id="KW-0808">Transferase</keyword>
<dbReference type="Pfam" id="PF15915">
    <property type="entry name" value="BAT"/>
    <property type="match status" value="1"/>
</dbReference>
<organism evidence="8 9">
    <name type="scientific">Natronorubrum daqingense</name>
    <dbReference type="NCBI Taxonomy" id="588898"/>
    <lineage>
        <taxon>Archaea</taxon>
        <taxon>Methanobacteriati</taxon>
        <taxon>Methanobacteriota</taxon>
        <taxon>Stenosarchaea group</taxon>
        <taxon>Halobacteria</taxon>
        <taxon>Halobacteriales</taxon>
        <taxon>Natrialbaceae</taxon>
        <taxon>Natronorubrum</taxon>
    </lineage>
</organism>
<dbReference type="SMART" id="SM00065">
    <property type="entry name" value="GAF"/>
    <property type="match status" value="2"/>
</dbReference>
<reference evidence="8 9" key="2">
    <citation type="submission" date="2017-01" db="EMBL/GenBank/DDBJ databases">
        <authorList>
            <person name="Mah S.A."/>
            <person name="Swanson W.J."/>
            <person name="Moy G.W."/>
            <person name="Vacquier V.D."/>
        </authorList>
    </citation>
    <scope>NUCLEOTIDE SEQUENCE [LARGE SCALE GENOMIC DNA]</scope>
    <source>
        <strain evidence="8 9">CGMCC 1.8909</strain>
    </source>
</reference>
<dbReference type="InterPro" id="IPR031803">
    <property type="entry name" value="BAT_GAF/HTH-assoc"/>
</dbReference>
<dbReference type="SUPFAM" id="SSF55781">
    <property type="entry name" value="GAF domain-like"/>
    <property type="match status" value="2"/>
</dbReference>
<dbReference type="Pfam" id="PF13185">
    <property type="entry name" value="GAF_2"/>
    <property type="match status" value="2"/>
</dbReference>
<evidence type="ECO:0000313" key="9">
    <source>
        <dbReference type="Proteomes" id="UP000185687"/>
    </source>
</evidence>
<dbReference type="RefSeq" id="WP_076584375.1">
    <property type="nucleotide sequence ID" value="NZ_CP019327.1"/>
</dbReference>
<dbReference type="InterPro" id="IPR029016">
    <property type="entry name" value="GAF-like_dom_sf"/>
</dbReference>
<protein>
    <submittedName>
        <fullName evidence="7">Diguanylate cyclase</fullName>
    </submittedName>
    <submittedName>
        <fullName evidence="8">GAF domain-containing protein</fullName>
    </submittedName>
</protein>
<dbReference type="PANTHER" id="PTHR34236:SF1">
    <property type="entry name" value="DIMETHYL SULFOXIDE REDUCTASE TRANSCRIPTIONAL ACTIVATOR"/>
    <property type="match status" value="1"/>
</dbReference>
<keyword evidence="2" id="KW-0418">Kinase</keyword>
<dbReference type="Pfam" id="PF00072">
    <property type="entry name" value="Response_reg"/>
    <property type="match status" value="1"/>
</dbReference>
<dbReference type="InterPro" id="IPR011006">
    <property type="entry name" value="CheY-like_superfamily"/>
</dbReference>